<evidence type="ECO:0008006" key="3">
    <source>
        <dbReference type="Google" id="ProtNLM"/>
    </source>
</evidence>
<organism evidence="1 2">
    <name type="scientific">Myxococcus fulvus</name>
    <dbReference type="NCBI Taxonomy" id="33"/>
    <lineage>
        <taxon>Bacteria</taxon>
        <taxon>Pseudomonadati</taxon>
        <taxon>Myxococcota</taxon>
        <taxon>Myxococcia</taxon>
        <taxon>Myxococcales</taxon>
        <taxon>Cystobacterineae</taxon>
        <taxon>Myxococcaceae</taxon>
        <taxon>Myxococcus</taxon>
    </lineage>
</organism>
<protein>
    <recommendedName>
        <fullName evidence="3">Lipoprotein</fullName>
    </recommendedName>
</protein>
<dbReference type="Proteomes" id="UP000183760">
    <property type="component" value="Unassembled WGS sequence"/>
</dbReference>
<accession>A0ABY1BV82</accession>
<evidence type="ECO:0000313" key="2">
    <source>
        <dbReference type="Proteomes" id="UP000183760"/>
    </source>
</evidence>
<keyword evidence="2" id="KW-1185">Reference proteome</keyword>
<comment type="caution">
    <text evidence="1">The sequence shown here is derived from an EMBL/GenBank/DDBJ whole genome shotgun (WGS) entry which is preliminary data.</text>
</comment>
<sequence>MQSRPGVPHKPRVSRCLPSQSVNAILPPPAENLAAAREGQRLVEAELRVKRWTSEDAQAFRAALVDMTPDQRTEALRRLLTTINSQALSVQTGGAPF</sequence>
<proteinExistence type="predicted"/>
<dbReference type="EMBL" id="FOIB01000001">
    <property type="protein sequence ID" value="SES75838.1"/>
    <property type="molecule type" value="Genomic_DNA"/>
</dbReference>
<gene>
    <name evidence="1" type="ORF">SAMN05443572_10171</name>
</gene>
<evidence type="ECO:0000313" key="1">
    <source>
        <dbReference type="EMBL" id="SES75838.1"/>
    </source>
</evidence>
<reference evidence="1 2" key="1">
    <citation type="submission" date="2016-10" db="EMBL/GenBank/DDBJ databases">
        <authorList>
            <person name="Varghese N."/>
            <person name="Submissions S."/>
        </authorList>
    </citation>
    <scope>NUCLEOTIDE SEQUENCE [LARGE SCALE GENOMIC DNA]</scope>
    <source>
        <strain evidence="1 2">DSM 16525</strain>
    </source>
</reference>
<name>A0ABY1BV82_MYXFU</name>